<dbReference type="GO" id="GO:0033645">
    <property type="term" value="C:host cell endomembrane system"/>
    <property type="evidence" value="ECO:0007669"/>
    <property type="project" value="UniProtKB-SubCell"/>
</dbReference>
<protein>
    <recommendedName>
        <fullName evidence="3">Matrix protein</fullName>
    </recommendedName>
</protein>
<comment type="subcellular location">
    <subcellularLocation>
        <location evidence="2">Host endomembrane system</location>
        <topology evidence="2">Peripheral membrane protein</topology>
    </subcellularLocation>
    <subcellularLocation>
        <location evidence="1">Virion</location>
    </subcellularLocation>
</comment>
<evidence type="ECO:0000256" key="4">
    <source>
        <dbReference type="ARBA" id="ARBA00022844"/>
    </source>
</evidence>
<evidence type="ECO:0000256" key="5">
    <source>
        <dbReference type="ARBA" id="ARBA00023136"/>
    </source>
</evidence>
<evidence type="ECO:0000256" key="2">
    <source>
        <dbReference type="ARBA" id="ARBA00004531"/>
    </source>
</evidence>
<keyword evidence="4" id="KW-0946">Virion</keyword>
<keyword evidence="6" id="KW-0468">Viral matrix protein</keyword>
<organism evidence="7">
    <name type="scientific">Hymenopteran rhabdo-related virus OKIAV8</name>
    <dbReference type="NCBI Taxonomy" id="2746296"/>
    <lineage>
        <taxon>Viruses</taxon>
        <taxon>Riboviria</taxon>
        <taxon>Orthornavirae</taxon>
        <taxon>Negarnaviricota</taxon>
        <taxon>Haploviricotina</taxon>
        <taxon>Monjiviricetes</taxon>
        <taxon>Mononegavirales</taxon>
        <taxon>Rhabdoviridae</taxon>
    </lineage>
</organism>
<dbReference type="GO" id="GO:0019031">
    <property type="term" value="C:viral envelope"/>
    <property type="evidence" value="ECO:0007669"/>
    <property type="project" value="InterPro"/>
</dbReference>
<dbReference type="EMBL" id="MT153471">
    <property type="protein sequence ID" value="QMP82263.1"/>
    <property type="molecule type" value="Viral_cRNA"/>
</dbReference>
<accession>A0A7D7EY36</accession>
<evidence type="ECO:0000313" key="7">
    <source>
        <dbReference type="EMBL" id="QMP82263.1"/>
    </source>
</evidence>
<evidence type="ECO:0000256" key="6">
    <source>
        <dbReference type="ARBA" id="ARBA00023311"/>
    </source>
</evidence>
<reference evidence="7" key="2">
    <citation type="submission" date="2020-03" db="EMBL/GenBank/DDBJ databases">
        <authorList>
            <person name="Kafer S."/>
            <person name="Paraskevopoulou S."/>
            <person name="Zirkel F."/>
            <person name="Wieseke N."/>
            <person name="Donath A."/>
            <person name="Petersen M."/>
            <person name="Jones T.C."/>
            <person name="Liu S."/>
            <person name="Zhou X."/>
            <person name="Middendorf M."/>
            <person name="Junglen S."/>
            <person name="Misof B."/>
            <person name="Drosten C."/>
        </authorList>
    </citation>
    <scope>NUCLEOTIDE SEQUENCE</scope>
    <source>
        <strain evidence="7">OKIAV8</strain>
    </source>
</reference>
<evidence type="ECO:0000256" key="1">
    <source>
        <dbReference type="ARBA" id="ARBA00004328"/>
    </source>
</evidence>
<keyword evidence="5" id="KW-0472">Membrane</keyword>
<reference evidence="7" key="1">
    <citation type="journal article" date="2019" name="PLoS Pathog.">
        <title>Re-assessing the diversity of negative strand RNA viruses in insects.</title>
        <authorList>
            <person name="Kafer S."/>
            <person name="Paraskevopoulou S."/>
            <person name="Zirkel F."/>
            <person name="Wieseke N."/>
            <person name="Donath A."/>
            <person name="Petersen M."/>
            <person name="Jones T.C."/>
            <person name="Liu S."/>
            <person name="Zhou X."/>
            <person name="Middendorf M."/>
            <person name="Junglen S."/>
            <person name="Misof B."/>
            <person name="Drosten C."/>
        </authorList>
    </citation>
    <scope>NUCLEOTIDE SEQUENCE</scope>
    <source>
        <strain evidence="7">OKIAV8</strain>
    </source>
</reference>
<dbReference type="InterPro" id="IPR009397">
    <property type="entry name" value="Vesiculo_matrix"/>
</dbReference>
<evidence type="ECO:0000256" key="3">
    <source>
        <dbReference type="ARBA" id="ARBA00017678"/>
    </source>
</evidence>
<sequence length="213" mass="23951">MSRFWSKSSSPSKGDKNKQIAIIGGLGHGTSFTDLWSAATAPVEEPELTTLIYTWYVNLNLEIITSTPLRSLRDVYNLMGVICDSYEGPLLLRPIILGLYALAGVFSNPVQESSNRYKYQANMNQLLSFFSKNPNMGQAQCDMKWYKQTGTVDNRCSIRFNLSMVTSRRKGVDLFAGYIALQQTDPSLPSLDTIIEEFLIQGVEREGQRVIFL</sequence>
<dbReference type="Pfam" id="PF06326">
    <property type="entry name" value="Vesiculo_matrix"/>
    <property type="match status" value="1"/>
</dbReference>
<dbReference type="GO" id="GO:0039660">
    <property type="term" value="F:structural constituent of virion"/>
    <property type="evidence" value="ECO:0007669"/>
    <property type="project" value="UniProtKB-KW"/>
</dbReference>
<name>A0A7D7EY36_9RHAB</name>
<proteinExistence type="predicted"/>